<dbReference type="PANTHER" id="PTHR10584">
    <property type="entry name" value="SUGAR KINASE"/>
    <property type="match status" value="1"/>
</dbReference>
<keyword evidence="2 4" id="KW-0808">Transferase</keyword>
<keyword evidence="3 4" id="KW-0418">Kinase</keyword>
<evidence type="ECO:0000259" key="6">
    <source>
        <dbReference type="Pfam" id="PF00294"/>
    </source>
</evidence>
<dbReference type="Proteomes" id="UP001378960">
    <property type="component" value="Unassembled WGS sequence"/>
</dbReference>
<feature type="compositionally biased region" description="Polar residues" evidence="5">
    <location>
        <begin position="272"/>
        <end position="285"/>
    </location>
</feature>
<dbReference type="PROSITE" id="PS00584">
    <property type="entry name" value="PFKB_KINASES_2"/>
    <property type="match status" value="1"/>
</dbReference>
<comment type="similarity">
    <text evidence="1 4">Belongs to the carbohydrate kinase PfkB family.</text>
</comment>
<accession>A0AAV5R854</accession>
<dbReference type="GO" id="GO:0006796">
    <property type="term" value="P:phosphate-containing compound metabolic process"/>
    <property type="evidence" value="ECO:0007669"/>
    <property type="project" value="UniProtKB-ARBA"/>
</dbReference>
<evidence type="ECO:0000256" key="2">
    <source>
        <dbReference type="ARBA" id="ARBA00022679"/>
    </source>
</evidence>
<dbReference type="InterPro" id="IPR002173">
    <property type="entry name" value="Carboh/pur_kinase_PfkB_CS"/>
</dbReference>
<evidence type="ECO:0000256" key="4">
    <source>
        <dbReference type="RuleBase" id="RU003704"/>
    </source>
</evidence>
<feature type="domain" description="Carbohydrate kinase PfkB" evidence="6">
    <location>
        <begin position="410"/>
        <end position="571"/>
    </location>
</feature>
<dbReference type="PRINTS" id="PR00990">
    <property type="entry name" value="RIBOKINASE"/>
</dbReference>
<dbReference type="EMBL" id="BTGB01000005">
    <property type="protein sequence ID" value="GMM47408.1"/>
    <property type="molecule type" value="Genomic_DNA"/>
</dbReference>
<dbReference type="SUPFAM" id="SSF53613">
    <property type="entry name" value="Ribokinase-like"/>
    <property type="match status" value="2"/>
</dbReference>
<organism evidence="7 8">
    <name type="scientific">Pichia kluyveri</name>
    <name type="common">Yeast</name>
    <dbReference type="NCBI Taxonomy" id="36015"/>
    <lineage>
        <taxon>Eukaryota</taxon>
        <taxon>Fungi</taxon>
        <taxon>Dikarya</taxon>
        <taxon>Ascomycota</taxon>
        <taxon>Saccharomycotina</taxon>
        <taxon>Pichiomycetes</taxon>
        <taxon>Pichiales</taxon>
        <taxon>Pichiaceae</taxon>
        <taxon>Pichia</taxon>
    </lineage>
</organism>
<dbReference type="PANTHER" id="PTHR10584:SF166">
    <property type="entry name" value="RIBOKINASE"/>
    <property type="match status" value="1"/>
</dbReference>
<dbReference type="InterPro" id="IPR029056">
    <property type="entry name" value="Ribokinase-like"/>
</dbReference>
<feature type="region of interest" description="Disordered" evidence="5">
    <location>
        <begin position="258"/>
        <end position="285"/>
    </location>
</feature>
<protein>
    <submittedName>
        <fullName evidence="7">Ribokinase</fullName>
    </submittedName>
</protein>
<keyword evidence="8" id="KW-1185">Reference proteome</keyword>
<evidence type="ECO:0000313" key="8">
    <source>
        <dbReference type="Proteomes" id="UP001378960"/>
    </source>
</evidence>
<dbReference type="Gene3D" id="3.40.1190.20">
    <property type="match status" value="2"/>
</dbReference>
<name>A0AAV5R854_PICKL</name>
<evidence type="ECO:0000256" key="3">
    <source>
        <dbReference type="ARBA" id="ARBA00022777"/>
    </source>
</evidence>
<dbReference type="InterPro" id="IPR011611">
    <property type="entry name" value="PfkB_dom"/>
</dbReference>
<proteinExistence type="inferred from homology"/>
<evidence type="ECO:0000256" key="1">
    <source>
        <dbReference type="ARBA" id="ARBA00010688"/>
    </source>
</evidence>
<dbReference type="Pfam" id="PF00294">
    <property type="entry name" value="PfkB"/>
    <property type="match status" value="2"/>
</dbReference>
<dbReference type="InterPro" id="IPR002139">
    <property type="entry name" value="Ribo/fructo_kinase"/>
</dbReference>
<feature type="domain" description="Carbohydrate kinase PfkB" evidence="6">
    <location>
        <begin position="3"/>
        <end position="108"/>
    </location>
</feature>
<dbReference type="GO" id="GO:0016301">
    <property type="term" value="F:kinase activity"/>
    <property type="evidence" value="ECO:0007669"/>
    <property type="project" value="UniProtKB-KW"/>
</dbReference>
<dbReference type="AlphaFoldDB" id="A0AAV5R854"/>
<gene>
    <name evidence="7" type="ORF">DAPK24_039830</name>
</gene>
<sequence length="583" mass="64708">MPIAVFGSLDHDQVTRTRKFPSPGETVIGESFESHLGGKGFNEAIACAKLKKFDDKFTISLFGCIGNDFIKEKFINYLEKFNVKTDNLTILDNIQTGTATIIVQESGDDDDDDDDYMVSNGENRIIITRGANKYFDVTFDQLDEFFNASNFTELNESINDTNLPSNLHSHSTKPLNGEKMAKTEDLNNLPPSNIHSHGSMASLANTSNNSSDALVYKNGALIHNWSASGTNLANKNFSNDLLSSKITGSINDNNYNIHNRSSDSIPSDLHSHGSQNNLNHFSPSPKLSNVDITSLHVPSTIAERKPSISLNNRPTSNLNLTAQNRLTNVSFSLGGTSAHSSTTSLTPNQSMILNNIANRNPINIKSIAPSNDLKYSMIIQNEISNPHKIINYVSNKYPNVKIFYNPSPLPNKRSEFNNELLNSLHNSNYIIINETELNTLVKNFHSNPNRDPLTILQNISKFEPNNEFIEIVNMNIKLLSKLRTIITKPIIIVTLGEYGVLYSNQGSFSYAYIPSEDINDKVIDTTGAGDTFLGAIVTNDYRNENLENSIKFATRASAECIKYKGAAESIPLWKQVENKGWLL</sequence>
<reference evidence="7 8" key="1">
    <citation type="journal article" date="2023" name="Elife">
        <title>Identification of key yeast species and microbe-microbe interactions impacting larval growth of Drosophila in the wild.</title>
        <authorList>
            <person name="Mure A."/>
            <person name="Sugiura Y."/>
            <person name="Maeda R."/>
            <person name="Honda K."/>
            <person name="Sakurai N."/>
            <person name="Takahashi Y."/>
            <person name="Watada M."/>
            <person name="Katoh T."/>
            <person name="Gotoh A."/>
            <person name="Gotoh Y."/>
            <person name="Taniguchi I."/>
            <person name="Nakamura K."/>
            <person name="Hayashi T."/>
            <person name="Katayama T."/>
            <person name="Uemura T."/>
            <person name="Hattori Y."/>
        </authorList>
    </citation>
    <scope>NUCLEOTIDE SEQUENCE [LARGE SCALE GENOMIC DNA]</scope>
    <source>
        <strain evidence="7 8">PK-24</strain>
    </source>
</reference>
<evidence type="ECO:0000256" key="5">
    <source>
        <dbReference type="SAM" id="MobiDB-lite"/>
    </source>
</evidence>
<comment type="caution">
    <text evidence="7">The sequence shown here is derived from an EMBL/GenBank/DDBJ whole genome shotgun (WGS) entry which is preliminary data.</text>
</comment>
<evidence type="ECO:0000313" key="7">
    <source>
        <dbReference type="EMBL" id="GMM47408.1"/>
    </source>
</evidence>